<dbReference type="InterPro" id="IPR001387">
    <property type="entry name" value="Cro/C1-type_HTH"/>
</dbReference>
<dbReference type="AlphaFoldDB" id="A0A554RX80"/>
<accession>A0A554RX80</accession>
<dbReference type="Proteomes" id="UP000316988">
    <property type="component" value="Unassembled WGS sequence"/>
</dbReference>
<dbReference type="CDD" id="cd00093">
    <property type="entry name" value="HTH_XRE"/>
    <property type="match status" value="1"/>
</dbReference>
<evidence type="ECO:0000259" key="1">
    <source>
        <dbReference type="PROSITE" id="PS50943"/>
    </source>
</evidence>
<dbReference type="OrthoDB" id="9805309at2"/>
<dbReference type="Pfam" id="PF13560">
    <property type="entry name" value="HTH_31"/>
    <property type="match status" value="1"/>
</dbReference>
<reference evidence="2 3" key="1">
    <citation type="submission" date="2019-07" db="EMBL/GenBank/DDBJ databases">
        <authorList>
            <person name="Zhao L.H."/>
        </authorList>
    </citation>
    <scope>NUCLEOTIDE SEQUENCE [LARGE SCALE GENOMIC DNA]</scope>
    <source>
        <strain evidence="2 3">Co35</strain>
    </source>
</reference>
<dbReference type="Gene3D" id="1.10.260.40">
    <property type="entry name" value="lambda repressor-like DNA-binding domains"/>
    <property type="match status" value="1"/>
</dbReference>
<dbReference type="InterPro" id="IPR010982">
    <property type="entry name" value="Lambda_DNA-bd_dom_sf"/>
</dbReference>
<sequence>MAERIIDWNDHTDTTSAALRAAREQRGEAAEIVAQKAGLSPVHYAKLEEGIALDLAPRVEAIERLCAALEIEPGDLLPLPWTIADVSDLPDAGDSA</sequence>
<dbReference type="RefSeq" id="WP_143914095.1">
    <property type="nucleotide sequence ID" value="NZ_VLNT01000012.1"/>
</dbReference>
<organism evidence="2 3">
    <name type="scientific">Aeromicrobium piscarium</name>
    <dbReference type="NCBI Taxonomy" id="2590901"/>
    <lineage>
        <taxon>Bacteria</taxon>
        <taxon>Bacillati</taxon>
        <taxon>Actinomycetota</taxon>
        <taxon>Actinomycetes</taxon>
        <taxon>Propionibacteriales</taxon>
        <taxon>Nocardioidaceae</taxon>
        <taxon>Aeromicrobium</taxon>
    </lineage>
</organism>
<proteinExistence type="predicted"/>
<keyword evidence="3" id="KW-1185">Reference proteome</keyword>
<dbReference type="GO" id="GO:0003677">
    <property type="term" value="F:DNA binding"/>
    <property type="evidence" value="ECO:0007669"/>
    <property type="project" value="InterPro"/>
</dbReference>
<dbReference type="SMART" id="SM00530">
    <property type="entry name" value="HTH_XRE"/>
    <property type="match status" value="1"/>
</dbReference>
<comment type="caution">
    <text evidence="2">The sequence shown here is derived from an EMBL/GenBank/DDBJ whole genome shotgun (WGS) entry which is preliminary data.</text>
</comment>
<dbReference type="PROSITE" id="PS50943">
    <property type="entry name" value="HTH_CROC1"/>
    <property type="match status" value="1"/>
</dbReference>
<name>A0A554RX80_9ACTN</name>
<dbReference type="EMBL" id="VLNT01000012">
    <property type="protein sequence ID" value="TSD58690.1"/>
    <property type="molecule type" value="Genomic_DNA"/>
</dbReference>
<evidence type="ECO:0000313" key="2">
    <source>
        <dbReference type="EMBL" id="TSD58690.1"/>
    </source>
</evidence>
<dbReference type="SUPFAM" id="SSF47413">
    <property type="entry name" value="lambda repressor-like DNA-binding domains"/>
    <property type="match status" value="1"/>
</dbReference>
<protein>
    <submittedName>
        <fullName evidence="2">Helix-turn-helix transcriptional regulator</fullName>
    </submittedName>
</protein>
<feature type="domain" description="HTH cro/C1-type" evidence="1">
    <location>
        <begin position="19"/>
        <end position="76"/>
    </location>
</feature>
<evidence type="ECO:0000313" key="3">
    <source>
        <dbReference type="Proteomes" id="UP000316988"/>
    </source>
</evidence>
<gene>
    <name evidence="2" type="ORF">FNM00_13605</name>
</gene>